<reference evidence="1 2" key="1">
    <citation type="submission" date="2024-11" db="EMBL/GenBank/DDBJ databases">
        <title>Chromosome-level genome assembly of the freshwater bivalve Anodonta woodiana.</title>
        <authorList>
            <person name="Chen X."/>
        </authorList>
    </citation>
    <scope>NUCLEOTIDE SEQUENCE [LARGE SCALE GENOMIC DNA]</scope>
    <source>
        <strain evidence="1">MN2024</strain>
        <tissue evidence="1">Gills</tissue>
    </source>
</reference>
<sequence length="149" mass="16914">MPQGGYTSAYLVDKSNLGQAVCYIRPIQRDLDLSALTDCQEPWENAQKEEWLTCGQMIVLGLLREHVSPCKKGYTLGSCQESLFFYEFRMTLRSVHHHARGDHRLQFANIHVPSQCKSQSKEMGTCPLCQLVFEVNELEHHAAICGDIT</sequence>
<dbReference type="EMBL" id="JBJQND010000009">
    <property type="protein sequence ID" value="KAL3867437.1"/>
    <property type="molecule type" value="Genomic_DNA"/>
</dbReference>
<comment type="caution">
    <text evidence="1">The sequence shown here is derived from an EMBL/GenBank/DDBJ whole genome shotgun (WGS) entry which is preliminary data.</text>
</comment>
<evidence type="ECO:0000313" key="2">
    <source>
        <dbReference type="Proteomes" id="UP001634394"/>
    </source>
</evidence>
<proteinExistence type="predicted"/>
<accession>A0ABD3W0N5</accession>
<name>A0ABD3W0N5_SINWO</name>
<dbReference type="Proteomes" id="UP001634394">
    <property type="component" value="Unassembled WGS sequence"/>
</dbReference>
<organism evidence="1 2">
    <name type="scientific">Sinanodonta woodiana</name>
    <name type="common">Chinese pond mussel</name>
    <name type="synonym">Anodonta woodiana</name>
    <dbReference type="NCBI Taxonomy" id="1069815"/>
    <lineage>
        <taxon>Eukaryota</taxon>
        <taxon>Metazoa</taxon>
        <taxon>Spiralia</taxon>
        <taxon>Lophotrochozoa</taxon>
        <taxon>Mollusca</taxon>
        <taxon>Bivalvia</taxon>
        <taxon>Autobranchia</taxon>
        <taxon>Heteroconchia</taxon>
        <taxon>Palaeoheterodonta</taxon>
        <taxon>Unionida</taxon>
        <taxon>Unionoidea</taxon>
        <taxon>Unionidae</taxon>
        <taxon>Unioninae</taxon>
        <taxon>Sinanodonta</taxon>
    </lineage>
</organism>
<keyword evidence="2" id="KW-1185">Reference proteome</keyword>
<evidence type="ECO:0000313" key="1">
    <source>
        <dbReference type="EMBL" id="KAL3867437.1"/>
    </source>
</evidence>
<gene>
    <name evidence="1" type="ORF">ACJMK2_044639</name>
</gene>
<dbReference type="AlphaFoldDB" id="A0ABD3W0N5"/>
<protein>
    <submittedName>
        <fullName evidence="1">Uncharacterized protein</fullName>
    </submittedName>
</protein>